<dbReference type="Pfam" id="PF02272">
    <property type="entry name" value="DHHA1"/>
    <property type="match status" value="1"/>
</dbReference>
<accession>A0A0F9S2I8</accession>
<dbReference type="PANTHER" id="PTHR47618">
    <property type="entry name" value="BIFUNCTIONAL OLIGORIBONUCLEASE AND PAP PHOSPHATASE NRNA"/>
    <property type="match status" value="1"/>
</dbReference>
<dbReference type="InterPro" id="IPR051319">
    <property type="entry name" value="Oligoribo/pAp-PDE_c-di-AMP_PDE"/>
</dbReference>
<dbReference type="InterPro" id="IPR038763">
    <property type="entry name" value="DHH_sf"/>
</dbReference>
<comment type="caution">
    <text evidence="3">The sequence shown here is derived from an EMBL/GenBank/DDBJ whole genome shotgun (WGS) entry which is preliminary data.</text>
</comment>
<gene>
    <name evidence="3" type="ORF">LCGC14_0825040</name>
</gene>
<protein>
    <recommendedName>
        <fullName evidence="4">DDH domain-containing protein</fullName>
    </recommendedName>
</protein>
<organism evidence="3">
    <name type="scientific">marine sediment metagenome</name>
    <dbReference type="NCBI Taxonomy" id="412755"/>
    <lineage>
        <taxon>unclassified sequences</taxon>
        <taxon>metagenomes</taxon>
        <taxon>ecological metagenomes</taxon>
    </lineage>
</organism>
<name>A0A0F9S2I8_9ZZZZ</name>
<evidence type="ECO:0000313" key="3">
    <source>
        <dbReference type="EMBL" id="KKN31326.1"/>
    </source>
</evidence>
<reference evidence="3" key="1">
    <citation type="journal article" date="2015" name="Nature">
        <title>Complex archaea that bridge the gap between prokaryotes and eukaryotes.</title>
        <authorList>
            <person name="Spang A."/>
            <person name="Saw J.H."/>
            <person name="Jorgensen S.L."/>
            <person name="Zaremba-Niedzwiedzka K."/>
            <person name="Martijn J."/>
            <person name="Lind A.E."/>
            <person name="van Eijk R."/>
            <person name="Schleper C."/>
            <person name="Guy L."/>
            <person name="Ettema T.J."/>
        </authorList>
    </citation>
    <scope>NUCLEOTIDE SEQUENCE</scope>
</reference>
<dbReference type="PANTHER" id="PTHR47618:SF1">
    <property type="entry name" value="BIFUNCTIONAL OLIGORIBONUCLEASE AND PAP PHOSPHATASE NRNA"/>
    <property type="match status" value="1"/>
</dbReference>
<dbReference type="EMBL" id="LAZR01002338">
    <property type="protein sequence ID" value="KKN31326.1"/>
    <property type="molecule type" value="Genomic_DNA"/>
</dbReference>
<dbReference type="SUPFAM" id="SSF64182">
    <property type="entry name" value="DHH phosphoesterases"/>
    <property type="match status" value="1"/>
</dbReference>
<dbReference type="GO" id="GO:0003676">
    <property type="term" value="F:nucleic acid binding"/>
    <property type="evidence" value="ECO:0007669"/>
    <property type="project" value="InterPro"/>
</dbReference>
<feature type="domain" description="DDH" evidence="1">
    <location>
        <begin position="19"/>
        <end position="160"/>
    </location>
</feature>
<dbReference type="Pfam" id="PF01368">
    <property type="entry name" value="DHH"/>
    <property type="match status" value="1"/>
</dbReference>
<dbReference type="Gene3D" id="3.90.1640.10">
    <property type="entry name" value="inorganic pyrophosphatase (n-terminal core)"/>
    <property type="match status" value="1"/>
</dbReference>
<evidence type="ECO:0000259" key="2">
    <source>
        <dbReference type="Pfam" id="PF02272"/>
    </source>
</evidence>
<dbReference type="Gene3D" id="3.10.310.30">
    <property type="match status" value="1"/>
</dbReference>
<proteinExistence type="predicted"/>
<evidence type="ECO:0008006" key="4">
    <source>
        <dbReference type="Google" id="ProtNLM"/>
    </source>
</evidence>
<dbReference type="InterPro" id="IPR001667">
    <property type="entry name" value="DDH_dom"/>
</dbReference>
<sequence>MKSKEEVLAFIKRLSPLQRVIIQAHDFPDHDAISSAYALSVLLSHYEISTLIVYNGEIDRISLSNLIQWLEIPIYHCSQVKLNPSDKIINVDGCIGEKNVTDVPGDEIAVIDHHTIKPTKSFWFKDIRSDYGATATIIWEYYKLLGIEMSVQVASALLVGLNVDTANMTRGFCKADIKAFVYLNARSDLTFVNRVLRNTLMQGELRNFEHAFRNLSVDNGVASVLLPEPCPKNMLGMLGDFLLSVNEFDVVIVAVKQNNGLQLSFRSECQSVDVGRLARETLNNTNRGFGGGHSHMAGGIILPEYISMFTDKNNYFKPFIKKISEWRA</sequence>
<feature type="domain" description="DHHA1" evidence="2">
    <location>
        <begin position="231"/>
        <end position="301"/>
    </location>
</feature>
<evidence type="ECO:0000259" key="1">
    <source>
        <dbReference type="Pfam" id="PF01368"/>
    </source>
</evidence>
<dbReference type="InterPro" id="IPR003156">
    <property type="entry name" value="DHHA1_dom"/>
</dbReference>
<dbReference type="AlphaFoldDB" id="A0A0F9S2I8"/>